<feature type="domain" description="AB hydrolase-1" evidence="1">
    <location>
        <begin position="20"/>
        <end position="152"/>
    </location>
</feature>
<gene>
    <name evidence="2" type="ORF">Q5716_15295</name>
</gene>
<organism evidence="2 3">
    <name type="scientific">Antiquaquibacter soli</name>
    <dbReference type="NCBI Taxonomy" id="3064523"/>
    <lineage>
        <taxon>Bacteria</taxon>
        <taxon>Bacillati</taxon>
        <taxon>Actinomycetota</taxon>
        <taxon>Actinomycetes</taxon>
        <taxon>Micrococcales</taxon>
        <taxon>Microbacteriaceae</taxon>
        <taxon>Antiquaquibacter</taxon>
    </lineage>
</organism>
<dbReference type="PANTHER" id="PTHR43798">
    <property type="entry name" value="MONOACYLGLYCEROL LIPASE"/>
    <property type="match status" value="1"/>
</dbReference>
<evidence type="ECO:0000313" key="2">
    <source>
        <dbReference type="EMBL" id="MDO7883598.1"/>
    </source>
</evidence>
<protein>
    <submittedName>
        <fullName evidence="2">Alpha/beta hydrolase</fullName>
    </submittedName>
</protein>
<sequence length="255" mass="28089">MRWLSPPPLLNIVDDRGDGPVVVLIHGIASSSVTFQNLIPLLESGHRCISIDLLGFGTSPIVEDCDYALADHARAIHRTIQSLRLREPFTLVGHSMGALIGARYAARWPRHVAKLVLVSPPIYLSPGELSDDLDRGVMDFYLRAYRYIRENKGFTLQHAAIVEKFLAIPKAMDITERTWTPFVKSLQNSIESQTTVSDLAAVKAPVEIVYGSMDEFSAAGSMKIVARLRGVTVHRVAASDHLIGKRLARVVAQAI</sequence>
<dbReference type="Pfam" id="PF00561">
    <property type="entry name" value="Abhydrolase_1"/>
    <property type="match status" value="1"/>
</dbReference>
<dbReference type="PANTHER" id="PTHR43798:SF33">
    <property type="entry name" value="HYDROLASE, PUTATIVE (AFU_ORTHOLOGUE AFUA_2G14860)-RELATED"/>
    <property type="match status" value="1"/>
</dbReference>
<reference evidence="2 3" key="1">
    <citation type="submission" date="2023-07" db="EMBL/GenBank/DDBJ databases">
        <title>Protaetiibacter sp. nov WY-16 isolated from soil.</title>
        <authorList>
            <person name="Liu B."/>
            <person name="Wan Y."/>
        </authorList>
    </citation>
    <scope>NUCLEOTIDE SEQUENCE [LARGE SCALE GENOMIC DNA]</scope>
    <source>
        <strain evidence="2 3">WY-16</strain>
    </source>
</reference>
<evidence type="ECO:0000313" key="3">
    <source>
        <dbReference type="Proteomes" id="UP001241072"/>
    </source>
</evidence>
<dbReference type="PRINTS" id="PR00111">
    <property type="entry name" value="ABHYDROLASE"/>
</dbReference>
<dbReference type="InterPro" id="IPR000073">
    <property type="entry name" value="AB_hydrolase_1"/>
</dbReference>
<dbReference type="Proteomes" id="UP001241072">
    <property type="component" value="Unassembled WGS sequence"/>
</dbReference>
<accession>A0ABT9BT47</accession>
<comment type="caution">
    <text evidence="2">The sequence shown here is derived from an EMBL/GenBank/DDBJ whole genome shotgun (WGS) entry which is preliminary data.</text>
</comment>
<evidence type="ECO:0000259" key="1">
    <source>
        <dbReference type="Pfam" id="PF00561"/>
    </source>
</evidence>
<dbReference type="EMBL" id="JAUQUB010000007">
    <property type="protein sequence ID" value="MDO7883598.1"/>
    <property type="molecule type" value="Genomic_DNA"/>
</dbReference>
<dbReference type="InterPro" id="IPR050266">
    <property type="entry name" value="AB_hydrolase_sf"/>
</dbReference>
<dbReference type="Gene3D" id="3.40.50.1820">
    <property type="entry name" value="alpha/beta hydrolase"/>
    <property type="match status" value="1"/>
</dbReference>
<keyword evidence="2" id="KW-0378">Hydrolase</keyword>
<proteinExistence type="predicted"/>
<dbReference type="GO" id="GO:0016787">
    <property type="term" value="F:hydrolase activity"/>
    <property type="evidence" value="ECO:0007669"/>
    <property type="project" value="UniProtKB-KW"/>
</dbReference>
<dbReference type="RefSeq" id="WP_305004026.1">
    <property type="nucleotide sequence ID" value="NZ_JAUQUB010000007.1"/>
</dbReference>
<dbReference type="SUPFAM" id="SSF53474">
    <property type="entry name" value="alpha/beta-Hydrolases"/>
    <property type="match status" value="1"/>
</dbReference>
<dbReference type="InterPro" id="IPR029058">
    <property type="entry name" value="AB_hydrolase_fold"/>
</dbReference>
<keyword evidence="3" id="KW-1185">Reference proteome</keyword>
<name>A0ABT9BT47_9MICO</name>